<dbReference type="OMA" id="ACFRPEG"/>
<feature type="region of interest" description="Disordered" evidence="1">
    <location>
        <begin position="99"/>
        <end position="119"/>
    </location>
</feature>
<accession>A0A2W1K1L5</accession>
<dbReference type="AlphaFoldDB" id="A0A2W1K1L5"/>
<dbReference type="EMBL" id="QKQP01000005">
    <property type="protein sequence ID" value="PZD80546.1"/>
    <property type="molecule type" value="Genomic_DNA"/>
</dbReference>
<dbReference type="InterPro" id="IPR021969">
    <property type="entry name" value="DUF3579"/>
</dbReference>
<sequence length="119" mass="13343">MLIVIEGVVLPDRRKFRPSDWAEMLIEGAGLAHFGPNHKIHYEDDVEPATIDGYASIIFDEALEQSQPEAYAELLHFATKNNLNIFMKEGTIQHQDGCASREGRAPCDPHLPAKEKCRA</sequence>
<evidence type="ECO:0000313" key="2">
    <source>
        <dbReference type="EMBL" id="PZD80546.1"/>
    </source>
</evidence>
<dbReference type="OrthoDB" id="9814727at2"/>
<evidence type="ECO:0000256" key="1">
    <source>
        <dbReference type="SAM" id="MobiDB-lite"/>
    </source>
</evidence>
<dbReference type="Pfam" id="PF12112">
    <property type="entry name" value="DUF3579"/>
    <property type="match status" value="1"/>
</dbReference>
<gene>
    <name evidence="2" type="ORF">DN052_08830</name>
</gene>
<dbReference type="SMR" id="A0A2W1K1L5"/>
<protein>
    <submittedName>
        <fullName evidence="2">DUF3579 domain-containing protein</fullName>
    </submittedName>
</protein>
<name>A0A2W1K1L5_ACIFR</name>
<dbReference type="GeneID" id="65281556"/>
<proteinExistence type="predicted"/>
<dbReference type="Proteomes" id="UP000248886">
    <property type="component" value="Unassembled WGS sequence"/>
</dbReference>
<evidence type="ECO:0000313" key="3">
    <source>
        <dbReference type="Proteomes" id="UP000248886"/>
    </source>
</evidence>
<organism evidence="2 3">
    <name type="scientific">Acidithiobacillus ferrooxidans</name>
    <name type="common">Thiobacillus ferrooxidans</name>
    <dbReference type="NCBI Taxonomy" id="920"/>
    <lineage>
        <taxon>Bacteria</taxon>
        <taxon>Pseudomonadati</taxon>
        <taxon>Pseudomonadota</taxon>
        <taxon>Acidithiobacillia</taxon>
        <taxon>Acidithiobacillales</taxon>
        <taxon>Acidithiobacillaceae</taxon>
        <taxon>Acidithiobacillus</taxon>
    </lineage>
</organism>
<reference evidence="2 3" key="1">
    <citation type="submission" date="2018-06" db="EMBL/GenBank/DDBJ databases">
        <title>Draft sequence of Acidithiobacillus ferrooxidans CCM 4253.</title>
        <authorList>
            <person name="Moya-Beltran A."/>
            <person name="Castro M."/>
            <person name="Covarrubias P.C."/>
            <person name="Issotta F."/>
            <person name="Janiczek O."/>
            <person name="Mandl M."/>
            <person name="Kucera J."/>
            <person name="Quatrini R."/>
        </authorList>
    </citation>
    <scope>NUCLEOTIDE SEQUENCE [LARGE SCALE GENOMIC DNA]</scope>
    <source>
        <strain evidence="2 3">CCM 4253</strain>
    </source>
</reference>
<comment type="caution">
    <text evidence="2">The sequence shown here is derived from an EMBL/GenBank/DDBJ whole genome shotgun (WGS) entry which is preliminary data.</text>
</comment>
<dbReference type="RefSeq" id="WP_009562710.1">
    <property type="nucleotide sequence ID" value="NZ_AP025160.1"/>
</dbReference>
<dbReference type="Gene3D" id="3.30.70.2340">
    <property type="entry name" value="Uncharacterised protein PF12112 family, DUF3579"/>
    <property type="match status" value="1"/>
</dbReference>